<dbReference type="Proteomes" id="UP001233999">
    <property type="component" value="Unassembled WGS sequence"/>
</dbReference>
<name>A0AAD8A098_DIPPU</name>
<accession>A0AAD8A098</accession>
<organism evidence="1 2">
    <name type="scientific">Diploptera punctata</name>
    <name type="common">Pacific beetle cockroach</name>
    <dbReference type="NCBI Taxonomy" id="6984"/>
    <lineage>
        <taxon>Eukaryota</taxon>
        <taxon>Metazoa</taxon>
        <taxon>Ecdysozoa</taxon>
        <taxon>Arthropoda</taxon>
        <taxon>Hexapoda</taxon>
        <taxon>Insecta</taxon>
        <taxon>Pterygota</taxon>
        <taxon>Neoptera</taxon>
        <taxon>Polyneoptera</taxon>
        <taxon>Dictyoptera</taxon>
        <taxon>Blattodea</taxon>
        <taxon>Blaberoidea</taxon>
        <taxon>Blaberidae</taxon>
        <taxon>Diplopterinae</taxon>
        <taxon>Diploptera</taxon>
    </lineage>
</organism>
<evidence type="ECO:0000313" key="1">
    <source>
        <dbReference type="EMBL" id="KAJ9589740.1"/>
    </source>
</evidence>
<dbReference type="AlphaFoldDB" id="A0AAD8A098"/>
<proteinExistence type="predicted"/>
<reference evidence="1" key="1">
    <citation type="journal article" date="2023" name="IScience">
        <title>Live-bearing cockroach genome reveals convergent evolutionary mechanisms linked to viviparity in insects and beyond.</title>
        <authorList>
            <person name="Fouks B."/>
            <person name="Harrison M.C."/>
            <person name="Mikhailova A.A."/>
            <person name="Marchal E."/>
            <person name="English S."/>
            <person name="Carruthers M."/>
            <person name="Jennings E.C."/>
            <person name="Chiamaka E.L."/>
            <person name="Frigard R.A."/>
            <person name="Pippel M."/>
            <person name="Attardo G.M."/>
            <person name="Benoit J.B."/>
            <person name="Bornberg-Bauer E."/>
            <person name="Tobe S.S."/>
        </authorList>
    </citation>
    <scope>NUCLEOTIDE SEQUENCE</scope>
    <source>
        <strain evidence="1">Stay&amp;Tobe</strain>
    </source>
</reference>
<sequence length="91" mass="10575">MLATLGLISAHREPFCRAFVLCLLRDDPWLLVSLLSLCGFDMVLNKLMQVRKCEDIIIMDSIKDEDRKRRLRKLEETIQDPRSIANVDCLL</sequence>
<gene>
    <name evidence="1" type="ORF">L9F63_017042</name>
</gene>
<dbReference type="EMBL" id="JASPKZ010004913">
    <property type="protein sequence ID" value="KAJ9589740.1"/>
    <property type="molecule type" value="Genomic_DNA"/>
</dbReference>
<keyword evidence="2" id="KW-1185">Reference proteome</keyword>
<comment type="caution">
    <text evidence="1">The sequence shown here is derived from an EMBL/GenBank/DDBJ whole genome shotgun (WGS) entry which is preliminary data.</text>
</comment>
<evidence type="ECO:0000313" key="2">
    <source>
        <dbReference type="Proteomes" id="UP001233999"/>
    </source>
</evidence>
<reference evidence="1" key="2">
    <citation type="submission" date="2023-05" db="EMBL/GenBank/DDBJ databases">
        <authorList>
            <person name="Fouks B."/>
        </authorList>
    </citation>
    <scope>NUCLEOTIDE SEQUENCE</scope>
    <source>
        <strain evidence="1">Stay&amp;Tobe</strain>
        <tissue evidence="1">Testes</tissue>
    </source>
</reference>
<protein>
    <submittedName>
        <fullName evidence="1">Uncharacterized protein</fullName>
    </submittedName>
</protein>
<feature type="non-terminal residue" evidence="1">
    <location>
        <position position="91"/>
    </location>
</feature>